<name>A0ABS3XTB9_9ACTN</name>
<organism evidence="3 4">
    <name type="scientific">Streptomyces smyrnaeus</name>
    <dbReference type="NCBI Taxonomy" id="1387713"/>
    <lineage>
        <taxon>Bacteria</taxon>
        <taxon>Bacillati</taxon>
        <taxon>Actinomycetota</taxon>
        <taxon>Actinomycetes</taxon>
        <taxon>Kitasatosporales</taxon>
        <taxon>Streptomycetaceae</taxon>
        <taxon>Streptomyces</taxon>
    </lineage>
</organism>
<dbReference type="InterPro" id="IPR001387">
    <property type="entry name" value="Cro/C1-type_HTH"/>
</dbReference>
<dbReference type="Pfam" id="PF13560">
    <property type="entry name" value="HTH_31"/>
    <property type="match status" value="1"/>
</dbReference>
<dbReference type="SUPFAM" id="SSF47413">
    <property type="entry name" value="lambda repressor-like DNA-binding domains"/>
    <property type="match status" value="1"/>
</dbReference>
<gene>
    <name evidence="3" type="ORF">JW613_10050</name>
</gene>
<dbReference type="SMART" id="SM00530">
    <property type="entry name" value="HTH_XRE"/>
    <property type="match status" value="1"/>
</dbReference>
<dbReference type="InterPro" id="IPR010982">
    <property type="entry name" value="Lambda_DNA-bd_dom_sf"/>
</dbReference>
<dbReference type="PANTHER" id="PTHR35010:SF2">
    <property type="entry name" value="BLL4672 PROTEIN"/>
    <property type="match status" value="1"/>
</dbReference>
<reference evidence="3 4" key="1">
    <citation type="submission" date="2021-02" db="EMBL/GenBank/DDBJ databases">
        <title>Streptomyces spirodelae sp. nov., isolated from duckweed.</title>
        <authorList>
            <person name="Saimee Y."/>
            <person name="Duangmal K."/>
        </authorList>
    </citation>
    <scope>NUCLEOTIDE SEQUENCE [LARGE SCALE GENOMIC DNA]</scope>
    <source>
        <strain evidence="3 4">DSM 42105</strain>
    </source>
</reference>
<sequence length="346" mass="38241">MGDVTVIAETGTEPRAARSAAGAPRPTTRRRRSELATFLRSRRARVSPADVGMPAGPRRRTPGLRREEVAQLSGVGVTWYTWLEQGRPINASAQVLDAVARTLRLDEAEREHLYHLAEVPHPASPERIAEAVDPEVHRILDAMDPMPAVVYNGRYDVLAANAGYRHLFPTLDLVGQPERNVLWQQFVVMPPCCCALLNREAELSLMVATLRGTYGRHVGEAAWEEFVGRMCEASAEFAQLWHSGDVAPPGARIKLVQHASVGQLRLSSTSLQISGAAETRIVAYVPHDDETGQLLERLRTIDDPLIGCPEHAEPLSRTHERLLRASRRVAREMSASDPARPHREPG</sequence>
<evidence type="ECO:0000313" key="4">
    <source>
        <dbReference type="Proteomes" id="UP000721954"/>
    </source>
</evidence>
<dbReference type="Proteomes" id="UP000721954">
    <property type="component" value="Unassembled WGS sequence"/>
</dbReference>
<dbReference type="Gene3D" id="1.10.260.40">
    <property type="entry name" value="lambda repressor-like DNA-binding domains"/>
    <property type="match status" value="1"/>
</dbReference>
<dbReference type="CDD" id="cd00093">
    <property type="entry name" value="HTH_XRE"/>
    <property type="match status" value="1"/>
</dbReference>
<feature type="compositionally biased region" description="Low complexity" evidence="1">
    <location>
        <begin position="17"/>
        <end position="26"/>
    </location>
</feature>
<protein>
    <submittedName>
        <fullName evidence="3">Helix-turn-helix domain-containing protein</fullName>
    </submittedName>
</protein>
<dbReference type="EMBL" id="JAFFZM010000005">
    <property type="protein sequence ID" value="MBO8198645.1"/>
    <property type="molecule type" value="Genomic_DNA"/>
</dbReference>
<evidence type="ECO:0000259" key="2">
    <source>
        <dbReference type="SMART" id="SM00530"/>
    </source>
</evidence>
<dbReference type="GeneID" id="96258948"/>
<feature type="domain" description="HTH cro/C1-type" evidence="2">
    <location>
        <begin position="38"/>
        <end position="110"/>
    </location>
</feature>
<dbReference type="Pfam" id="PF17765">
    <property type="entry name" value="MLTR_LBD"/>
    <property type="match status" value="1"/>
</dbReference>
<proteinExistence type="predicted"/>
<evidence type="ECO:0000256" key="1">
    <source>
        <dbReference type="SAM" id="MobiDB-lite"/>
    </source>
</evidence>
<dbReference type="Gene3D" id="3.30.450.180">
    <property type="match status" value="1"/>
</dbReference>
<dbReference type="PANTHER" id="PTHR35010">
    <property type="entry name" value="BLL4672 PROTEIN-RELATED"/>
    <property type="match status" value="1"/>
</dbReference>
<dbReference type="RefSeq" id="WP_209210372.1">
    <property type="nucleotide sequence ID" value="NZ_JAFFZM010000005.1"/>
</dbReference>
<accession>A0ABS3XTB9</accession>
<comment type="caution">
    <text evidence="3">The sequence shown here is derived from an EMBL/GenBank/DDBJ whole genome shotgun (WGS) entry which is preliminary data.</text>
</comment>
<evidence type="ECO:0000313" key="3">
    <source>
        <dbReference type="EMBL" id="MBO8198645.1"/>
    </source>
</evidence>
<keyword evidence="4" id="KW-1185">Reference proteome</keyword>
<feature type="region of interest" description="Disordered" evidence="1">
    <location>
        <begin position="1"/>
        <end position="32"/>
    </location>
</feature>
<dbReference type="InterPro" id="IPR041413">
    <property type="entry name" value="MLTR_LBD"/>
</dbReference>